<dbReference type="Proteomes" id="UP000029628">
    <property type="component" value="Unassembled WGS sequence"/>
</dbReference>
<comment type="similarity">
    <text evidence="1 4 7">Belongs to the tRNA pseudouridine synthase TruA family.</text>
</comment>
<reference evidence="9 10" key="1">
    <citation type="submission" date="2014-07" db="EMBL/GenBank/DDBJ databases">
        <authorList>
            <person name="McCorrison J."/>
            <person name="Sanka R."/>
            <person name="Torralba M."/>
            <person name="Gillis M."/>
            <person name="Haft D.H."/>
            <person name="Methe B."/>
            <person name="Sutton G."/>
            <person name="Nelson K.E."/>
        </authorList>
    </citation>
    <scope>NUCLEOTIDE SEQUENCE [LARGE SCALE GENOMIC DNA]</scope>
    <source>
        <strain evidence="9 10">DNF00314</strain>
    </source>
</reference>
<dbReference type="InterPro" id="IPR001406">
    <property type="entry name" value="PsdUridine_synth_TruA"/>
</dbReference>
<proteinExistence type="inferred from homology"/>
<dbReference type="Gene3D" id="3.30.70.580">
    <property type="entry name" value="Pseudouridine synthase I, catalytic domain, N-terminal subdomain"/>
    <property type="match status" value="1"/>
</dbReference>
<evidence type="ECO:0000256" key="1">
    <source>
        <dbReference type="ARBA" id="ARBA00009375"/>
    </source>
</evidence>
<dbReference type="EC" id="5.4.99.12" evidence="4"/>
<dbReference type="Gene3D" id="3.30.70.660">
    <property type="entry name" value="Pseudouridine synthase I, catalytic domain, C-terminal subdomain"/>
    <property type="match status" value="1"/>
</dbReference>
<comment type="subunit">
    <text evidence="4">Homodimer.</text>
</comment>
<feature type="active site" description="Nucleophile" evidence="4 5">
    <location>
        <position position="54"/>
    </location>
</feature>
<evidence type="ECO:0000256" key="4">
    <source>
        <dbReference type="HAMAP-Rule" id="MF_00171"/>
    </source>
</evidence>
<comment type="caution">
    <text evidence="9">The sequence shown here is derived from an EMBL/GenBank/DDBJ whole genome shotgun (WGS) entry which is preliminary data.</text>
</comment>
<dbReference type="eggNOG" id="COG0101">
    <property type="taxonomic scope" value="Bacteria"/>
</dbReference>
<evidence type="ECO:0000313" key="10">
    <source>
        <dbReference type="Proteomes" id="UP000029628"/>
    </source>
</evidence>
<evidence type="ECO:0000313" key="9">
    <source>
        <dbReference type="EMBL" id="KGF47302.1"/>
    </source>
</evidence>
<dbReference type="InterPro" id="IPR020097">
    <property type="entry name" value="PsdUridine_synth_TruA_a/b_dom"/>
</dbReference>
<evidence type="ECO:0000256" key="2">
    <source>
        <dbReference type="ARBA" id="ARBA00022694"/>
    </source>
</evidence>
<comment type="function">
    <text evidence="4">Formation of pseudouridine at positions 38, 39 and 40 in the anticodon stem and loop of transfer RNAs.</text>
</comment>
<keyword evidence="10" id="KW-1185">Reference proteome</keyword>
<dbReference type="PANTHER" id="PTHR11142">
    <property type="entry name" value="PSEUDOURIDYLATE SYNTHASE"/>
    <property type="match status" value="1"/>
</dbReference>
<dbReference type="PIRSF" id="PIRSF001430">
    <property type="entry name" value="tRNA_psdUrid_synth"/>
    <property type="match status" value="1"/>
</dbReference>
<dbReference type="Pfam" id="PF01416">
    <property type="entry name" value="PseudoU_synth_1"/>
    <property type="match status" value="2"/>
</dbReference>
<keyword evidence="3 4" id="KW-0413">Isomerase</keyword>
<evidence type="ECO:0000259" key="8">
    <source>
        <dbReference type="Pfam" id="PF01416"/>
    </source>
</evidence>
<dbReference type="GO" id="GO:0003723">
    <property type="term" value="F:RNA binding"/>
    <property type="evidence" value="ECO:0007669"/>
    <property type="project" value="InterPro"/>
</dbReference>
<evidence type="ECO:0000256" key="6">
    <source>
        <dbReference type="PIRSR" id="PIRSR001430-2"/>
    </source>
</evidence>
<dbReference type="EMBL" id="JRNT01000014">
    <property type="protein sequence ID" value="KGF47302.1"/>
    <property type="molecule type" value="Genomic_DNA"/>
</dbReference>
<dbReference type="CDD" id="cd02570">
    <property type="entry name" value="PseudoU_synth_EcTruA"/>
    <property type="match status" value="1"/>
</dbReference>
<dbReference type="InterPro" id="IPR020095">
    <property type="entry name" value="PsdUridine_synth_TruA_C"/>
</dbReference>
<feature type="binding site" evidence="4 6">
    <location>
        <position position="112"/>
    </location>
    <ligand>
        <name>substrate</name>
    </ligand>
</feature>
<organism evidence="9 10">
    <name type="scientific">Veillonella montpellierensis DNF00314</name>
    <dbReference type="NCBI Taxonomy" id="1401067"/>
    <lineage>
        <taxon>Bacteria</taxon>
        <taxon>Bacillati</taxon>
        <taxon>Bacillota</taxon>
        <taxon>Negativicutes</taxon>
        <taxon>Veillonellales</taxon>
        <taxon>Veillonellaceae</taxon>
        <taxon>Veillonella</taxon>
    </lineage>
</organism>
<feature type="domain" description="Pseudouridine synthase I TruA alpha/beta" evidence="8">
    <location>
        <begin position="7"/>
        <end position="104"/>
    </location>
</feature>
<feature type="domain" description="Pseudouridine synthase I TruA alpha/beta" evidence="8">
    <location>
        <begin position="149"/>
        <end position="246"/>
    </location>
</feature>
<dbReference type="GO" id="GO:0031119">
    <property type="term" value="P:tRNA pseudouridine synthesis"/>
    <property type="evidence" value="ECO:0007669"/>
    <property type="project" value="UniProtKB-UniRule"/>
</dbReference>
<dbReference type="NCBIfam" id="TIGR00071">
    <property type="entry name" value="hisT_truA"/>
    <property type="match status" value="1"/>
</dbReference>
<dbReference type="AlphaFoldDB" id="A0A096BX69"/>
<accession>A0A096BX69</accession>
<dbReference type="RefSeq" id="WP_038152596.1">
    <property type="nucleotide sequence ID" value="NZ_JRNT01000014.1"/>
</dbReference>
<evidence type="ECO:0000256" key="5">
    <source>
        <dbReference type="PIRSR" id="PIRSR001430-1"/>
    </source>
</evidence>
<evidence type="ECO:0000256" key="7">
    <source>
        <dbReference type="RuleBase" id="RU003792"/>
    </source>
</evidence>
<dbReference type="SUPFAM" id="SSF55120">
    <property type="entry name" value="Pseudouridine synthase"/>
    <property type="match status" value="1"/>
</dbReference>
<dbReference type="GO" id="GO:0160147">
    <property type="term" value="F:tRNA pseudouridine(38-40) synthase activity"/>
    <property type="evidence" value="ECO:0007669"/>
    <property type="project" value="UniProtKB-EC"/>
</dbReference>
<comment type="catalytic activity">
    <reaction evidence="4 7">
        <text>uridine(38/39/40) in tRNA = pseudouridine(38/39/40) in tRNA</text>
        <dbReference type="Rhea" id="RHEA:22376"/>
        <dbReference type="Rhea" id="RHEA-COMP:10085"/>
        <dbReference type="Rhea" id="RHEA-COMP:10087"/>
        <dbReference type="ChEBI" id="CHEBI:65314"/>
        <dbReference type="ChEBI" id="CHEBI:65315"/>
        <dbReference type="EC" id="5.4.99.12"/>
    </reaction>
</comment>
<comment type="caution">
    <text evidence="4">Lacks conserved residue(s) required for the propagation of feature annotation.</text>
</comment>
<gene>
    <name evidence="4" type="primary">truA</name>
    <name evidence="9" type="ORF">HMPREF0872_05495</name>
</gene>
<name>A0A096BX69_9FIRM</name>
<sequence>MRNIRLIVAYDGTELKGYQKQPPNKGITVQGCLEEALTKVCNEPIQVYGASRTDAGVHAKFQVVTFFTTGMIPTDNLVRALIAHMPRYIVVREAKEIPLDWKPRWRIYGKAYSYQIHNGLIDNPLTQRYHWHVKKPLDVKRMRSAIPFLLGTHDFTTLQGTNSTPANPVKTLYDIVILQEGERITIHVMGDGFLYHMVRNMAGLLVDIGLGRKAVEDVAMLLLAKDRRRIGKTAPAQGLCLEEVFFTKERLETYRDALHRSDRDR</sequence>
<keyword evidence="2 4" id="KW-0819">tRNA processing</keyword>
<evidence type="ECO:0000256" key="3">
    <source>
        <dbReference type="ARBA" id="ARBA00023235"/>
    </source>
</evidence>
<dbReference type="PANTHER" id="PTHR11142:SF0">
    <property type="entry name" value="TRNA PSEUDOURIDINE SYNTHASE-LIKE 1"/>
    <property type="match status" value="1"/>
</dbReference>
<dbReference type="HAMAP" id="MF_00171">
    <property type="entry name" value="TruA"/>
    <property type="match status" value="1"/>
</dbReference>
<dbReference type="FunFam" id="3.30.70.580:FF:000001">
    <property type="entry name" value="tRNA pseudouridine synthase A"/>
    <property type="match status" value="1"/>
</dbReference>
<dbReference type="InterPro" id="IPR020094">
    <property type="entry name" value="TruA/RsuA/RluB/E/F_N"/>
</dbReference>
<dbReference type="InterPro" id="IPR020103">
    <property type="entry name" value="PsdUridine_synth_cat_dom_sf"/>
</dbReference>
<protein>
    <recommendedName>
        <fullName evidence="4">tRNA pseudouridine synthase A</fullName>
        <ecNumber evidence="4">5.4.99.12</ecNumber>
    </recommendedName>
    <alternativeName>
        <fullName evidence="4">tRNA pseudouridine(38-40) synthase</fullName>
    </alternativeName>
    <alternativeName>
        <fullName evidence="4">tRNA pseudouridylate synthase I</fullName>
    </alternativeName>
    <alternativeName>
        <fullName evidence="4">tRNA-uridine isomerase I</fullName>
    </alternativeName>
</protein>